<comment type="caution">
    <text evidence="7">The sequence shown here is derived from an EMBL/GenBank/DDBJ whole genome shotgun (WGS) entry which is preliminary data.</text>
</comment>
<evidence type="ECO:0000259" key="6">
    <source>
        <dbReference type="PROSITE" id="PS50893"/>
    </source>
</evidence>
<dbReference type="EMBL" id="BIFH01000016">
    <property type="protein sequence ID" value="GCD94743.1"/>
    <property type="molecule type" value="Genomic_DNA"/>
</dbReference>
<sequence length="259" mass="27700">MDYTLKPGLSDRRRRGLRRRARSRFPAFSGSDRGPTVDTVMAPAATRSEPAAPKAAADAVDVDVDVRRYNSAEERGFSRLADRRRDHEGAVRGRGCGLAGDLHRAAGDLLYPETVDAECAEADRESGAEPGACRALLDRIAPGIDGAVHPRGVSEGQRPALVPAIRLVAAPHVVLLDEPTRGLDHRAKLRFVRVVRELADAGRVIVLATHDVEFVAQVADRVVVMAERDLIADGPTAEVVVSSLAFAPQVAKTSALRGG</sequence>
<feature type="region of interest" description="Disordered" evidence="5">
    <location>
        <begin position="1"/>
        <end position="38"/>
    </location>
</feature>
<keyword evidence="3" id="KW-0547">Nucleotide-binding</keyword>
<reference evidence="7 8" key="1">
    <citation type="submission" date="2018-12" db="EMBL/GenBank/DDBJ databases">
        <title>Draft genome sequence of Embleya hyalina NBRC 13850T.</title>
        <authorList>
            <person name="Komaki H."/>
            <person name="Hosoyama A."/>
            <person name="Kimura A."/>
            <person name="Ichikawa N."/>
            <person name="Tamura T."/>
        </authorList>
    </citation>
    <scope>NUCLEOTIDE SEQUENCE [LARGE SCALE GENOMIC DNA]</scope>
    <source>
        <strain evidence="7 8">NBRC 13850</strain>
    </source>
</reference>
<dbReference type="Pfam" id="PF13304">
    <property type="entry name" value="AAA_21"/>
    <property type="match status" value="1"/>
</dbReference>
<keyword evidence="8" id="KW-1185">Reference proteome</keyword>
<evidence type="ECO:0000313" key="8">
    <source>
        <dbReference type="Proteomes" id="UP000286931"/>
    </source>
</evidence>
<evidence type="ECO:0000256" key="3">
    <source>
        <dbReference type="ARBA" id="ARBA00022741"/>
    </source>
</evidence>
<proteinExistence type="inferred from homology"/>
<name>A0A401YJG6_9ACTN</name>
<dbReference type="GO" id="GO:0005524">
    <property type="term" value="F:ATP binding"/>
    <property type="evidence" value="ECO:0007669"/>
    <property type="project" value="UniProtKB-KW"/>
</dbReference>
<dbReference type="PANTHER" id="PTHR43553">
    <property type="entry name" value="HEAVY METAL TRANSPORTER"/>
    <property type="match status" value="1"/>
</dbReference>
<dbReference type="Gene3D" id="3.40.50.300">
    <property type="entry name" value="P-loop containing nucleotide triphosphate hydrolases"/>
    <property type="match status" value="1"/>
</dbReference>
<dbReference type="InterPro" id="IPR050095">
    <property type="entry name" value="ECF_ABC_transporter_ATP-bd"/>
</dbReference>
<accession>A0A401YJG6</accession>
<comment type="similarity">
    <text evidence="1">Belongs to the ABC transporter superfamily.</text>
</comment>
<feature type="domain" description="ABC transporter" evidence="6">
    <location>
        <begin position="12"/>
        <end position="252"/>
    </location>
</feature>
<dbReference type="GO" id="GO:0042626">
    <property type="term" value="F:ATPase-coupled transmembrane transporter activity"/>
    <property type="evidence" value="ECO:0007669"/>
    <property type="project" value="TreeGrafter"/>
</dbReference>
<dbReference type="GO" id="GO:0043190">
    <property type="term" value="C:ATP-binding cassette (ABC) transporter complex"/>
    <property type="evidence" value="ECO:0007669"/>
    <property type="project" value="TreeGrafter"/>
</dbReference>
<evidence type="ECO:0000256" key="4">
    <source>
        <dbReference type="ARBA" id="ARBA00022840"/>
    </source>
</evidence>
<dbReference type="GO" id="GO:0016887">
    <property type="term" value="F:ATP hydrolysis activity"/>
    <property type="evidence" value="ECO:0007669"/>
    <property type="project" value="InterPro"/>
</dbReference>
<dbReference type="InterPro" id="IPR003959">
    <property type="entry name" value="ATPase_AAA_core"/>
</dbReference>
<evidence type="ECO:0000256" key="5">
    <source>
        <dbReference type="SAM" id="MobiDB-lite"/>
    </source>
</evidence>
<gene>
    <name evidence="7" type="primary">cbiO_1</name>
    <name evidence="7" type="ORF">EHYA_02412</name>
</gene>
<feature type="compositionally biased region" description="Basic residues" evidence="5">
    <location>
        <begin position="12"/>
        <end position="23"/>
    </location>
</feature>
<dbReference type="PROSITE" id="PS50893">
    <property type="entry name" value="ABC_TRANSPORTER_2"/>
    <property type="match status" value="1"/>
</dbReference>
<protein>
    <submittedName>
        <fullName evidence="7">Cobalt ABC transporter ATP-binding protein</fullName>
    </submittedName>
</protein>
<dbReference type="SUPFAM" id="SSF52540">
    <property type="entry name" value="P-loop containing nucleoside triphosphate hydrolases"/>
    <property type="match status" value="1"/>
</dbReference>
<dbReference type="AlphaFoldDB" id="A0A401YJG6"/>
<keyword evidence="2" id="KW-0813">Transport</keyword>
<dbReference type="InterPro" id="IPR027417">
    <property type="entry name" value="P-loop_NTPase"/>
</dbReference>
<evidence type="ECO:0000313" key="7">
    <source>
        <dbReference type="EMBL" id="GCD94743.1"/>
    </source>
</evidence>
<evidence type="ECO:0000256" key="2">
    <source>
        <dbReference type="ARBA" id="ARBA00022448"/>
    </source>
</evidence>
<keyword evidence="4 7" id="KW-0067">ATP-binding</keyword>
<dbReference type="PANTHER" id="PTHR43553:SF24">
    <property type="entry name" value="ENERGY-COUPLING FACTOR TRANSPORTER ATP-BINDING PROTEIN ECFA1"/>
    <property type="match status" value="1"/>
</dbReference>
<dbReference type="InterPro" id="IPR003439">
    <property type="entry name" value="ABC_transporter-like_ATP-bd"/>
</dbReference>
<evidence type="ECO:0000256" key="1">
    <source>
        <dbReference type="ARBA" id="ARBA00005417"/>
    </source>
</evidence>
<organism evidence="7 8">
    <name type="scientific">Embleya hyalina</name>
    <dbReference type="NCBI Taxonomy" id="516124"/>
    <lineage>
        <taxon>Bacteria</taxon>
        <taxon>Bacillati</taxon>
        <taxon>Actinomycetota</taxon>
        <taxon>Actinomycetes</taxon>
        <taxon>Kitasatosporales</taxon>
        <taxon>Streptomycetaceae</taxon>
        <taxon>Embleya</taxon>
    </lineage>
</organism>
<dbReference type="Proteomes" id="UP000286931">
    <property type="component" value="Unassembled WGS sequence"/>
</dbReference>